<name>A0A507AY29_9PEZI</name>
<dbReference type="GeneID" id="41975092"/>
<dbReference type="InterPro" id="IPR004045">
    <property type="entry name" value="Glutathione_S-Trfase_N"/>
</dbReference>
<dbReference type="RefSeq" id="XP_030993377.1">
    <property type="nucleotide sequence ID" value="XM_031142412.1"/>
</dbReference>
<dbReference type="GO" id="GO:0005737">
    <property type="term" value="C:cytoplasm"/>
    <property type="evidence" value="ECO:0007669"/>
    <property type="project" value="TreeGrafter"/>
</dbReference>
<evidence type="ECO:0000313" key="4">
    <source>
        <dbReference type="Proteomes" id="UP000319257"/>
    </source>
</evidence>
<dbReference type="PANTHER" id="PTHR43968:SF8">
    <property type="entry name" value="S-TRANSFERASE, PUTATIVE (AFU_ORTHOLOGUE AFUA_2G00590)-RELATED"/>
    <property type="match status" value="1"/>
</dbReference>
<dbReference type="PROSITE" id="PS50404">
    <property type="entry name" value="GST_NTER"/>
    <property type="match status" value="1"/>
</dbReference>
<dbReference type="InParanoid" id="A0A507AY29"/>
<sequence>MATKQNEIVLYTNHTCTWAHRAHVALQELQLPFKEVNINVDGPRPDWFLEINPRALVPVLFFNGKKIIESAIVCQFLADMFPSALSPPPTTVEGATRRADMSFFIDAYWNKFHVSLFKLFEAPTKDEEEKVVEEAVTSLVAEVEPLLADANPFWGGSEKLTLAEVRMPYYHHLTISVSSRKARSNFLKVMMGPFLLRATTLSKHGVYPQSLNNSIEEKAPNFRRWAVAVCKHPSVTSVFQEDVIVARSKAKRSRMRQAAGLAE</sequence>
<dbReference type="InterPro" id="IPR050983">
    <property type="entry name" value="GST_Omega/HSP26"/>
</dbReference>
<dbReference type="SUPFAM" id="SSF52833">
    <property type="entry name" value="Thioredoxin-like"/>
    <property type="match status" value="1"/>
</dbReference>
<reference evidence="3 4" key="1">
    <citation type="submission" date="2019-06" db="EMBL/GenBank/DDBJ databases">
        <title>Draft genome sequence of the filamentous fungus Phialemoniopsis curvata isolated from diesel fuel.</title>
        <authorList>
            <person name="Varaljay V.A."/>
            <person name="Lyon W.J."/>
            <person name="Crouch A.L."/>
            <person name="Drake C.E."/>
            <person name="Hollomon J.M."/>
            <person name="Nadeau L.J."/>
            <person name="Nunn H.S."/>
            <person name="Stevenson B.S."/>
            <person name="Bojanowski C.L."/>
            <person name="Crookes-Goodson W.J."/>
        </authorList>
    </citation>
    <scope>NUCLEOTIDE SEQUENCE [LARGE SCALE GENOMIC DNA]</scope>
    <source>
        <strain evidence="3 4">D216</strain>
    </source>
</reference>
<evidence type="ECO:0000313" key="3">
    <source>
        <dbReference type="EMBL" id="TPX11666.1"/>
    </source>
</evidence>
<feature type="domain" description="GST N-terminal" evidence="2">
    <location>
        <begin position="6"/>
        <end position="85"/>
    </location>
</feature>
<proteinExistence type="inferred from homology"/>
<accession>A0A507AY29</accession>
<comment type="caution">
    <text evidence="3">The sequence shown here is derived from an EMBL/GenBank/DDBJ whole genome shotgun (WGS) entry which is preliminary data.</text>
</comment>
<evidence type="ECO:0000256" key="1">
    <source>
        <dbReference type="ARBA" id="ARBA00007409"/>
    </source>
</evidence>
<dbReference type="CDD" id="cd00570">
    <property type="entry name" value="GST_N_family"/>
    <property type="match status" value="1"/>
</dbReference>
<keyword evidence="4" id="KW-1185">Reference proteome</keyword>
<dbReference type="STRING" id="1093900.A0A507AY29"/>
<protein>
    <recommendedName>
        <fullName evidence="2">GST N-terminal domain-containing protein</fullName>
    </recommendedName>
</protein>
<dbReference type="SFLD" id="SFLDG00358">
    <property type="entry name" value="Main_(cytGST)"/>
    <property type="match status" value="1"/>
</dbReference>
<organism evidence="3 4">
    <name type="scientific">Thyridium curvatum</name>
    <dbReference type="NCBI Taxonomy" id="1093900"/>
    <lineage>
        <taxon>Eukaryota</taxon>
        <taxon>Fungi</taxon>
        <taxon>Dikarya</taxon>
        <taxon>Ascomycota</taxon>
        <taxon>Pezizomycotina</taxon>
        <taxon>Sordariomycetes</taxon>
        <taxon>Sordariomycetidae</taxon>
        <taxon>Thyridiales</taxon>
        <taxon>Thyridiaceae</taxon>
        <taxon>Thyridium</taxon>
    </lineage>
</organism>
<dbReference type="SFLD" id="SFLDS00019">
    <property type="entry name" value="Glutathione_Transferase_(cytos"/>
    <property type="match status" value="1"/>
</dbReference>
<dbReference type="Proteomes" id="UP000319257">
    <property type="component" value="Unassembled WGS sequence"/>
</dbReference>
<evidence type="ECO:0000259" key="2">
    <source>
        <dbReference type="PROSITE" id="PS50404"/>
    </source>
</evidence>
<dbReference type="AlphaFoldDB" id="A0A507AY29"/>
<dbReference type="Pfam" id="PF13409">
    <property type="entry name" value="GST_N_2"/>
    <property type="match status" value="1"/>
</dbReference>
<dbReference type="PROSITE" id="PS51354">
    <property type="entry name" value="GLUTAREDOXIN_2"/>
    <property type="match status" value="1"/>
</dbReference>
<dbReference type="Gene3D" id="1.20.1050.10">
    <property type="match status" value="1"/>
</dbReference>
<gene>
    <name evidence="3" type="ORF">E0L32_007645</name>
</gene>
<comment type="similarity">
    <text evidence="1">Belongs to the GST superfamily.</text>
</comment>
<dbReference type="Gene3D" id="3.40.30.10">
    <property type="entry name" value="Glutaredoxin"/>
    <property type="match status" value="1"/>
</dbReference>
<dbReference type="PANTHER" id="PTHR43968">
    <property type="match status" value="1"/>
</dbReference>
<dbReference type="EMBL" id="SKBQ01000047">
    <property type="protein sequence ID" value="TPX11666.1"/>
    <property type="molecule type" value="Genomic_DNA"/>
</dbReference>
<dbReference type="OrthoDB" id="202840at2759"/>
<dbReference type="InterPro" id="IPR040079">
    <property type="entry name" value="Glutathione_S-Trfase"/>
</dbReference>
<dbReference type="InterPro" id="IPR036249">
    <property type="entry name" value="Thioredoxin-like_sf"/>
</dbReference>